<dbReference type="Pfam" id="PF01312">
    <property type="entry name" value="Bac_export_2"/>
    <property type="match status" value="1"/>
</dbReference>
<dbReference type="PANTHER" id="PTHR30531">
    <property type="entry name" value="FLAGELLAR BIOSYNTHETIC PROTEIN FLHB"/>
    <property type="match status" value="1"/>
</dbReference>
<evidence type="ECO:0000256" key="2">
    <source>
        <dbReference type="ARBA" id="ARBA00021622"/>
    </source>
</evidence>
<reference evidence="5" key="2">
    <citation type="submission" date="2023-01" db="EMBL/GenBank/DDBJ databases">
        <title>Draft genome sequence of Methylophaga thalassica strain NBRC 102424.</title>
        <authorList>
            <person name="Sun Q."/>
            <person name="Mori K."/>
        </authorList>
    </citation>
    <scope>NUCLEOTIDE SEQUENCE</scope>
    <source>
        <strain evidence="5">NBRC 102424</strain>
    </source>
</reference>
<dbReference type="InterPro" id="IPR006135">
    <property type="entry name" value="T3SS_substrate_exporter"/>
</dbReference>
<dbReference type="Gene3D" id="3.40.1690.10">
    <property type="entry name" value="secretion proteins EscU"/>
    <property type="match status" value="1"/>
</dbReference>
<sequence>MSKKDILHAIALQYDGENAPIVTATGQGDIADEIIRIAREHNIPLRQDALLTELLSELKLGEEIPPILYRAIAEVIAYAYLVSGKVPVNKRENKNQS</sequence>
<keyword evidence="3" id="KW-1006">Bacterial flagellum protein export</keyword>
<comment type="function">
    <text evidence="4">Required for formation of the rod structure in the basal body of the flagellar apparatus. Together with FliI and FliH, may constitute the export apparatus of flagellin.</text>
</comment>
<dbReference type="RefSeq" id="WP_007146661.1">
    <property type="nucleotide sequence ID" value="NZ_BSND01000005.1"/>
</dbReference>
<dbReference type="EMBL" id="BSND01000005">
    <property type="protein sequence ID" value="GLP99896.1"/>
    <property type="molecule type" value="Genomic_DNA"/>
</dbReference>
<dbReference type="SUPFAM" id="SSF160544">
    <property type="entry name" value="EscU C-terminal domain-like"/>
    <property type="match status" value="1"/>
</dbReference>
<comment type="caution">
    <text evidence="5">The sequence shown here is derived from an EMBL/GenBank/DDBJ whole genome shotgun (WGS) entry which is preliminary data.</text>
</comment>
<keyword evidence="3" id="KW-0813">Transport</keyword>
<organism evidence="5 6">
    <name type="scientific">Methylophaga thalassica</name>
    <dbReference type="NCBI Taxonomy" id="40223"/>
    <lineage>
        <taxon>Bacteria</taxon>
        <taxon>Pseudomonadati</taxon>
        <taxon>Pseudomonadota</taxon>
        <taxon>Gammaproteobacteria</taxon>
        <taxon>Thiotrichales</taxon>
        <taxon>Piscirickettsiaceae</taxon>
        <taxon>Methylophaga</taxon>
    </lineage>
</organism>
<comment type="similarity">
    <text evidence="1">Belongs to the type III secretion exporter family.</text>
</comment>
<evidence type="ECO:0000313" key="6">
    <source>
        <dbReference type="Proteomes" id="UP001161423"/>
    </source>
</evidence>
<evidence type="ECO:0000256" key="4">
    <source>
        <dbReference type="ARBA" id="ARBA00025078"/>
    </source>
</evidence>
<keyword evidence="6" id="KW-1185">Reference proteome</keyword>
<protein>
    <recommendedName>
        <fullName evidence="2">Flagellar biosynthetic protein FlhB</fullName>
    </recommendedName>
</protein>
<keyword evidence="3" id="KW-0653">Protein transport</keyword>
<evidence type="ECO:0000256" key="3">
    <source>
        <dbReference type="ARBA" id="ARBA00023225"/>
    </source>
</evidence>
<dbReference type="InterPro" id="IPR029025">
    <property type="entry name" value="T3SS_substrate_exporter_C"/>
</dbReference>
<dbReference type="Proteomes" id="UP001161423">
    <property type="component" value="Unassembled WGS sequence"/>
</dbReference>
<gene>
    <name evidence="5" type="ORF">GCM10007891_17500</name>
</gene>
<accession>A0ABQ5TUQ4</accession>
<evidence type="ECO:0000313" key="5">
    <source>
        <dbReference type="EMBL" id="GLP99896.1"/>
    </source>
</evidence>
<proteinExistence type="inferred from homology"/>
<name>A0ABQ5TUQ4_9GAMM</name>
<evidence type="ECO:0000256" key="1">
    <source>
        <dbReference type="ARBA" id="ARBA00010690"/>
    </source>
</evidence>
<dbReference type="PANTHER" id="PTHR30531:SF12">
    <property type="entry name" value="FLAGELLAR BIOSYNTHETIC PROTEIN FLHB"/>
    <property type="match status" value="1"/>
</dbReference>
<reference evidence="5" key="1">
    <citation type="journal article" date="2014" name="Int. J. Syst. Evol. Microbiol.">
        <title>Complete genome of a new Firmicutes species belonging to the dominant human colonic microbiota ('Ruminococcus bicirculans') reveals two chromosomes and a selective capacity to utilize plant glucans.</title>
        <authorList>
            <consortium name="NISC Comparative Sequencing Program"/>
            <person name="Wegmann U."/>
            <person name="Louis P."/>
            <person name="Goesmann A."/>
            <person name="Henrissat B."/>
            <person name="Duncan S.H."/>
            <person name="Flint H.J."/>
        </authorList>
    </citation>
    <scope>NUCLEOTIDE SEQUENCE</scope>
    <source>
        <strain evidence="5">NBRC 102424</strain>
    </source>
</reference>